<feature type="region of interest" description="Disordered" evidence="1">
    <location>
        <begin position="154"/>
        <end position="186"/>
    </location>
</feature>
<proteinExistence type="predicted"/>
<accession>A0A3P7IYN4</accession>
<gene>
    <name evidence="2" type="ORF">SVUK_LOCUS4345</name>
</gene>
<dbReference type="OrthoDB" id="2195551at2759"/>
<evidence type="ECO:0000256" key="1">
    <source>
        <dbReference type="SAM" id="MobiDB-lite"/>
    </source>
</evidence>
<sequence>MMGGGAQCDDFFKDNDATANVSMGVLPDLNDFGADDSLLEALHTPAVVPERKGANRRQFFAEPIDDDTPIRRRSSAVFMKTPVDSAQRERQDRYFHHLISKVGCRDVSKMNFSRVGNSTRFETTRAEMDPSKTQNFGSLDKDLNYVAKMTKKASRRKATLVEESDEDLELEDDDESMESIEDDGLL</sequence>
<evidence type="ECO:0000313" key="2">
    <source>
        <dbReference type="EMBL" id="VDM69347.1"/>
    </source>
</evidence>
<dbReference type="EMBL" id="UYYB01011910">
    <property type="protein sequence ID" value="VDM69347.1"/>
    <property type="molecule type" value="Genomic_DNA"/>
</dbReference>
<reference evidence="2 3" key="1">
    <citation type="submission" date="2018-11" db="EMBL/GenBank/DDBJ databases">
        <authorList>
            <consortium name="Pathogen Informatics"/>
        </authorList>
    </citation>
    <scope>NUCLEOTIDE SEQUENCE [LARGE SCALE GENOMIC DNA]</scope>
</reference>
<protein>
    <submittedName>
        <fullName evidence="2">Uncharacterized protein</fullName>
    </submittedName>
</protein>
<feature type="compositionally biased region" description="Acidic residues" evidence="1">
    <location>
        <begin position="162"/>
        <end position="186"/>
    </location>
</feature>
<organism evidence="2 3">
    <name type="scientific">Strongylus vulgaris</name>
    <name type="common">Blood worm</name>
    <dbReference type="NCBI Taxonomy" id="40348"/>
    <lineage>
        <taxon>Eukaryota</taxon>
        <taxon>Metazoa</taxon>
        <taxon>Ecdysozoa</taxon>
        <taxon>Nematoda</taxon>
        <taxon>Chromadorea</taxon>
        <taxon>Rhabditida</taxon>
        <taxon>Rhabditina</taxon>
        <taxon>Rhabditomorpha</taxon>
        <taxon>Strongyloidea</taxon>
        <taxon>Strongylidae</taxon>
        <taxon>Strongylus</taxon>
    </lineage>
</organism>
<keyword evidence="3" id="KW-1185">Reference proteome</keyword>
<dbReference type="Proteomes" id="UP000270094">
    <property type="component" value="Unassembled WGS sequence"/>
</dbReference>
<name>A0A3P7IYN4_STRVU</name>
<evidence type="ECO:0000313" key="3">
    <source>
        <dbReference type="Proteomes" id="UP000270094"/>
    </source>
</evidence>
<dbReference type="AlphaFoldDB" id="A0A3P7IYN4"/>